<comment type="similarity">
    <text evidence="1">Belongs to the glycosyl hydrolase 63 family.</text>
</comment>
<feature type="domain" description="Mannosylglycerate hydrolase MGH1-like glycoside hydrolase" evidence="4">
    <location>
        <begin position="43"/>
        <end position="389"/>
    </location>
</feature>
<comment type="caution">
    <text evidence="5">The sequence shown here is derived from an EMBL/GenBank/DDBJ whole genome shotgun (WGS) entry which is preliminary data.</text>
</comment>
<dbReference type="InterPro" id="IPR004888">
    <property type="entry name" value="Glycoside_hydrolase_63"/>
</dbReference>
<reference evidence="5 6" key="1">
    <citation type="journal article" date="2020" name="Int. J. Syst. Evol. Microbiol.">
        <title>Reclassification of Streptomyces castelarensis and Streptomyces sporoclivatus as later heterotypic synonyms of Streptomyces antimycoticus.</title>
        <authorList>
            <person name="Komaki H."/>
            <person name="Tamura T."/>
        </authorList>
    </citation>
    <scope>NUCLEOTIDE SEQUENCE [LARGE SCALE GENOMIC DNA]</scope>
    <source>
        <strain evidence="5 6">NBRC 12839</strain>
    </source>
</reference>
<keyword evidence="6" id="KW-1185">Reference proteome</keyword>
<gene>
    <name evidence="5" type="ORF">SANT12839_009000</name>
</gene>
<dbReference type="Pfam" id="PF22422">
    <property type="entry name" value="MGH1-like_GH"/>
    <property type="match status" value="1"/>
</dbReference>
<dbReference type="Gene3D" id="1.50.10.10">
    <property type="match status" value="1"/>
</dbReference>
<dbReference type="RefSeq" id="WP_228052576.1">
    <property type="nucleotide sequence ID" value="NZ_BJHV01000001.1"/>
</dbReference>
<organism evidence="5 6">
    <name type="scientific">Streptomyces antimycoticus</name>
    <dbReference type="NCBI Taxonomy" id="68175"/>
    <lineage>
        <taxon>Bacteria</taxon>
        <taxon>Bacillati</taxon>
        <taxon>Actinomycetota</taxon>
        <taxon>Actinomycetes</taxon>
        <taxon>Kitasatosporales</taxon>
        <taxon>Streptomycetaceae</taxon>
        <taxon>Streptomyces</taxon>
        <taxon>Streptomyces violaceusniger group</taxon>
    </lineage>
</organism>
<dbReference type="Proteomes" id="UP000299290">
    <property type="component" value="Unassembled WGS sequence"/>
</dbReference>
<sequence length="398" mass="44329">MHETQGMEDAHEMTRNLRDAALRLLENHWDDARGYCVPNPSLYPHLWLWDSCFHAIAWARLDDPRAETELRAVLEGQLDGGMVPHMRYGPSGPDTWLGPLRATSSLTQPPMFGHAARVLADRGRRPSDEVLLRARSGLDWLWEKRRTDLGLIYIVHPWEAGNDHAPRFDDWGAPGRTPGDYDRAARTAWNKRQVEHLRFDTDGAALASTAFMSCTAGFNAYTAFNMSELAQILGDPELAERARLLADAMDTHLWDPDQELWNDLALVGGGPSTAIPLSDGVMGALVTQDRDRALSALSQLRRPDRFAAPFGPTNVARSHRSYDPGMYWRGAAWPQMNYLLGLALLRWGLHDEAQEIAEATVAAVRGNGWAEYWNPETGAGLGAAPQSWSALAACMEPW</sequence>
<evidence type="ECO:0000313" key="5">
    <source>
        <dbReference type="EMBL" id="GDY40018.1"/>
    </source>
</evidence>
<dbReference type="InterPro" id="IPR012341">
    <property type="entry name" value="6hp_glycosidase-like_sf"/>
</dbReference>
<evidence type="ECO:0000256" key="2">
    <source>
        <dbReference type="ARBA" id="ARBA00022801"/>
    </source>
</evidence>
<dbReference type="EMBL" id="BJHV01000001">
    <property type="protein sequence ID" value="GDY40018.1"/>
    <property type="molecule type" value="Genomic_DNA"/>
</dbReference>
<evidence type="ECO:0000256" key="1">
    <source>
        <dbReference type="ARBA" id="ARBA00010833"/>
    </source>
</evidence>
<accession>A0A4D4K055</accession>
<protein>
    <recommendedName>
        <fullName evidence="4">Mannosylglycerate hydrolase MGH1-like glycoside hydrolase domain-containing protein</fullName>
    </recommendedName>
</protein>
<dbReference type="InterPro" id="IPR008928">
    <property type="entry name" value="6-hairpin_glycosidase_sf"/>
</dbReference>
<dbReference type="AlphaFoldDB" id="A0A4D4K055"/>
<dbReference type="PANTHER" id="PTHR10412:SF11">
    <property type="entry name" value="MANNOSYL-OLIGOSACCHARIDE GLUCOSIDASE"/>
    <property type="match status" value="1"/>
</dbReference>
<evidence type="ECO:0000313" key="6">
    <source>
        <dbReference type="Proteomes" id="UP000299290"/>
    </source>
</evidence>
<proteinExistence type="inferred from homology"/>
<evidence type="ECO:0000256" key="3">
    <source>
        <dbReference type="ARBA" id="ARBA00023295"/>
    </source>
</evidence>
<dbReference type="GO" id="GO:0004573">
    <property type="term" value="F:Glc3Man9GlcNAc2 oligosaccharide glucosidase activity"/>
    <property type="evidence" value="ECO:0007669"/>
    <property type="project" value="InterPro"/>
</dbReference>
<dbReference type="PANTHER" id="PTHR10412">
    <property type="entry name" value="MANNOSYL-OLIGOSACCHARIDE GLUCOSIDASE"/>
    <property type="match status" value="1"/>
</dbReference>
<dbReference type="GO" id="GO:0009311">
    <property type="term" value="P:oligosaccharide metabolic process"/>
    <property type="evidence" value="ECO:0007669"/>
    <property type="project" value="InterPro"/>
</dbReference>
<name>A0A4D4K055_9ACTN</name>
<dbReference type="SUPFAM" id="SSF48208">
    <property type="entry name" value="Six-hairpin glycosidases"/>
    <property type="match status" value="1"/>
</dbReference>
<evidence type="ECO:0000259" key="4">
    <source>
        <dbReference type="Pfam" id="PF22422"/>
    </source>
</evidence>
<dbReference type="InterPro" id="IPR054491">
    <property type="entry name" value="MGH1-like_GH"/>
</dbReference>
<keyword evidence="2" id="KW-0378">Hydrolase</keyword>
<keyword evidence="3" id="KW-0326">Glycosidase</keyword>
<dbReference type="GO" id="GO:0006487">
    <property type="term" value="P:protein N-linked glycosylation"/>
    <property type="evidence" value="ECO:0007669"/>
    <property type="project" value="TreeGrafter"/>
</dbReference>